<dbReference type="EC" id="3.1.1.-" evidence="3"/>
<evidence type="ECO:0000313" key="4">
    <source>
        <dbReference type="Proteomes" id="UP000531216"/>
    </source>
</evidence>
<feature type="domain" description="Amidohydrolase-related" evidence="2">
    <location>
        <begin position="10"/>
        <end position="281"/>
    </location>
</feature>
<dbReference type="OrthoDB" id="9787654at2"/>
<gene>
    <name evidence="3" type="ORF">GGR05_003096</name>
</gene>
<comment type="similarity">
    <text evidence="1">Belongs to the metallo-dependent hydrolases superfamily.</text>
</comment>
<dbReference type="Proteomes" id="UP000531216">
    <property type="component" value="Unassembled WGS sequence"/>
</dbReference>
<evidence type="ECO:0000256" key="1">
    <source>
        <dbReference type="ARBA" id="ARBA00038310"/>
    </source>
</evidence>
<dbReference type="AlphaFoldDB" id="A0A7W6FVA1"/>
<organism evidence="3 4">
    <name type="scientific">Aureimonas phyllosphaerae</name>
    <dbReference type="NCBI Taxonomy" id="1166078"/>
    <lineage>
        <taxon>Bacteria</taxon>
        <taxon>Pseudomonadati</taxon>
        <taxon>Pseudomonadota</taxon>
        <taxon>Alphaproteobacteria</taxon>
        <taxon>Hyphomicrobiales</taxon>
        <taxon>Aurantimonadaceae</taxon>
        <taxon>Aureimonas</taxon>
    </lineage>
</organism>
<dbReference type="SUPFAM" id="SSF51556">
    <property type="entry name" value="Metallo-dependent hydrolases"/>
    <property type="match status" value="1"/>
</dbReference>
<proteinExistence type="inferred from homology"/>
<accession>A0A7W6FVA1</accession>
<protein>
    <submittedName>
        <fullName evidence="3">L-fuconolactonase</fullName>
        <ecNumber evidence="3">3.1.1.-</ecNumber>
    </submittedName>
</protein>
<reference evidence="3 4" key="1">
    <citation type="submission" date="2020-08" db="EMBL/GenBank/DDBJ databases">
        <title>Genomic Encyclopedia of Type Strains, Phase IV (KMG-IV): sequencing the most valuable type-strain genomes for metagenomic binning, comparative biology and taxonomic classification.</title>
        <authorList>
            <person name="Goeker M."/>
        </authorList>
    </citation>
    <scope>NUCLEOTIDE SEQUENCE [LARGE SCALE GENOMIC DNA]</scope>
    <source>
        <strain evidence="3 4">DSM 25024</strain>
    </source>
</reference>
<dbReference type="PANTHER" id="PTHR43569:SF2">
    <property type="entry name" value="AMIDOHYDROLASE-RELATED DOMAIN-CONTAINING PROTEIN"/>
    <property type="match status" value="1"/>
</dbReference>
<comment type="caution">
    <text evidence="3">The sequence shown here is derived from an EMBL/GenBank/DDBJ whole genome shotgun (WGS) entry which is preliminary data.</text>
</comment>
<dbReference type="RefSeq" id="WP_090962706.1">
    <property type="nucleotide sequence ID" value="NZ_FOOA01000006.1"/>
</dbReference>
<dbReference type="PANTHER" id="PTHR43569">
    <property type="entry name" value="AMIDOHYDROLASE"/>
    <property type="match status" value="1"/>
</dbReference>
<evidence type="ECO:0000259" key="2">
    <source>
        <dbReference type="Pfam" id="PF04909"/>
    </source>
</evidence>
<dbReference type="EMBL" id="JACIDO010000006">
    <property type="protein sequence ID" value="MBB3936931.1"/>
    <property type="molecule type" value="Genomic_DNA"/>
</dbReference>
<name>A0A7W6FVA1_9HYPH</name>
<dbReference type="InterPro" id="IPR052350">
    <property type="entry name" value="Metallo-dep_Lactonases"/>
</dbReference>
<sequence>MTSIHRPATIDSHQHFWRVERGDYGWMGEHVKPLLRDFMPEDLAPLLHRAGIDRTILVQAAETEAETDFLLELAAATPFVAGVVGWLDMDADGFAERLAHYRAQPKFVGLRPMLQGLDDDAFILRPRVLDNLRRVADSGLAFDVLTFPKHLPHVAEALAAVPGLRAVVDHLSKPPIAAGDLDPWRDDITRIAAFPNVSCKVSGMVTEAKADWALDDLAPYVDHVAACFGADRLLFGSDWPVATLAAEYGEVAHAARALLGRRFGPEDMDKIFGGNAARFYGVESASSPR</sequence>
<dbReference type="GO" id="GO:0016787">
    <property type="term" value="F:hydrolase activity"/>
    <property type="evidence" value="ECO:0007669"/>
    <property type="project" value="UniProtKB-KW"/>
</dbReference>
<dbReference type="InterPro" id="IPR032466">
    <property type="entry name" value="Metal_Hydrolase"/>
</dbReference>
<keyword evidence="4" id="KW-1185">Reference proteome</keyword>
<evidence type="ECO:0000313" key="3">
    <source>
        <dbReference type="EMBL" id="MBB3936931.1"/>
    </source>
</evidence>
<dbReference type="Gene3D" id="3.20.20.140">
    <property type="entry name" value="Metal-dependent hydrolases"/>
    <property type="match status" value="1"/>
</dbReference>
<dbReference type="InterPro" id="IPR006680">
    <property type="entry name" value="Amidohydro-rel"/>
</dbReference>
<keyword evidence="3" id="KW-0378">Hydrolase</keyword>
<dbReference type="Pfam" id="PF04909">
    <property type="entry name" value="Amidohydro_2"/>
    <property type="match status" value="1"/>
</dbReference>